<organism evidence="7 8">
    <name type="scientific">Natronoflexus pectinivorans</name>
    <dbReference type="NCBI Taxonomy" id="682526"/>
    <lineage>
        <taxon>Bacteria</taxon>
        <taxon>Pseudomonadati</taxon>
        <taxon>Bacteroidota</taxon>
        <taxon>Bacteroidia</taxon>
        <taxon>Marinilabiliales</taxon>
        <taxon>Marinilabiliaceae</taxon>
        <taxon>Natronoflexus</taxon>
    </lineage>
</organism>
<feature type="transmembrane region" description="Helical" evidence="5">
    <location>
        <begin position="25"/>
        <end position="45"/>
    </location>
</feature>
<keyword evidence="2 5" id="KW-0812">Transmembrane</keyword>
<dbReference type="InterPro" id="IPR038770">
    <property type="entry name" value="Na+/solute_symporter_sf"/>
</dbReference>
<name>A0A4R2GDD7_9BACT</name>
<sequence length="390" mass="41556">MALSFAIIGLFGITAHYIFTKLRLPGFLGILFLGIAIGPHALNWIDESILIASEDLRKIALIIILLRAGMGLHRQTLKMVGAPAIRLGFIPVLFEGFMVLFVAWYFWDLGFVEAGMLGFILAAVSPAVIVPKMLSFIDRGKGSEKGIPTMILAGASLDDVVAITIFSAFAGFYGGQQVNITVQVLSIPVAVITGVTLGIVIAFILLWIFRKFETRNTKKVLIILGAAILLTTLESVQSLIPLASLLGVMVIGFIILEKEQKTAVDLSSKLNKSWIFAEIILFTLVGAEVDIFLALEAGVAGLLIITAGLLARSVGVMASLFKTGFSFKERFFCILAYSPKATVQAAIGSVPMAMGVPGGDVILTIAVLSIVVTAPLGAIATSFAGERILK</sequence>
<protein>
    <submittedName>
        <fullName evidence="7">NhaP-type Na+/H+ or K+/H+ antiporter</fullName>
    </submittedName>
</protein>
<comment type="subcellular location">
    <subcellularLocation>
        <location evidence="1">Membrane</location>
        <topology evidence="1">Multi-pass membrane protein</topology>
    </subcellularLocation>
</comment>
<keyword evidence="4 5" id="KW-0472">Membrane</keyword>
<dbReference type="EMBL" id="SLWK01000013">
    <property type="protein sequence ID" value="TCO06108.1"/>
    <property type="molecule type" value="Genomic_DNA"/>
</dbReference>
<feature type="transmembrane region" description="Helical" evidence="5">
    <location>
        <begin position="111"/>
        <end position="130"/>
    </location>
</feature>
<dbReference type="Gene3D" id="1.20.1530.20">
    <property type="match status" value="1"/>
</dbReference>
<evidence type="ECO:0000256" key="1">
    <source>
        <dbReference type="ARBA" id="ARBA00004141"/>
    </source>
</evidence>
<evidence type="ECO:0000313" key="8">
    <source>
        <dbReference type="Proteomes" id="UP000295221"/>
    </source>
</evidence>
<dbReference type="PANTHER" id="PTHR31102">
    <property type="match status" value="1"/>
</dbReference>
<feature type="transmembrane region" description="Helical" evidence="5">
    <location>
        <begin position="361"/>
        <end position="384"/>
    </location>
</feature>
<feature type="transmembrane region" description="Helical" evidence="5">
    <location>
        <begin position="221"/>
        <end position="254"/>
    </location>
</feature>
<evidence type="ECO:0000313" key="7">
    <source>
        <dbReference type="EMBL" id="TCO06108.1"/>
    </source>
</evidence>
<keyword evidence="8" id="KW-1185">Reference proteome</keyword>
<reference evidence="7 8" key="1">
    <citation type="submission" date="2019-03" db="EMBL/GenBank/DDBJ databases">
        <title>Genomic Encyclopedia of Type Strains, Phase IV (KMG-IV): sequencing the most valuable type-strain genomes for metagenomic binning, comparative biology and taxonomic classification.</title>
        <authorList>
            <person name="Goeker M."/>
        </authorList>
    </citation>
    <scope>NUCLEOTIDE SEQUENCE [LARGE SCALE GENOMIC DNA]</scope>
    <source>
        <strain evidence="7 8">DSM 24179</strain>
    </source>
</reference>
<evidence type="ECO:0000259" key="6">
    <source>
        <dbReference type="Pfam" id="PF00999"/>
    </source>
</evidence>
<feature type="transmembrane region" description="Helical" evidence="5">
    <location>
        <begin position="185"/>
        <end position="209"/>
    </location>
</feature>
<comment type="caution">
    <text evidence="7">The sequence shown here is derived from an EMBL/GenBank/DDBJ whole genome shotgun (WGS) entry which is preliminary data.</text>
</comment>
<proteinExistence type="predicted"/>
<dbReference type="InterPro" id="IPR051843">
    <property type="entry name" value="CPA1_transporter"/>
</dbReference>
<feature type="transmembrane region" description="Helical" evidence="5">
    <location>
        <begin position="274"/>
        <end position="295"/>
    </location>
</feature>
<dbReference type="PANTHER" id="PTHR31102:SF1">
    <property type="entry name" value="CATION_H+ EXCHANGER DOMAIN-CONTAINING PROTEIN"/>
    <property type="match status" value="1"/>
</dbReference>
<dbReference type="GO" id="GO:0016020">
    <property type="term" value="C:membrane"/>
    <property type="evidence" value="ECO:0007669"/>
    <property type="project" value="UniProtKB-SubCell"/>
</dbReference>
<dbReference type="Pfam" id="PF00999">
    <property type="entry name" value="Na_H_Exchanger"/>
    <property type="match status" value="1"/>
</dbReference>
<feature type="domain" description="Cation/H+ exchanger transmembrane" evidence="6">
    <location>
        <begin position="14"/>
        <end position="381"/>
    </location>
</feature>
<dbReference type="GO" id="GO:1902600">
    <property type="term" value="P:proton transmembrane transport"/>
    <property type="evidence" value="ECO:0007669"/>
    <property type="project" value="InterPro"/>
</dbReference>
<dbReference type="GO" id="GO:0015297">
    <property type="term" value="F:antiporter activity"/>
    <property type="evidence" value="ECO:0007669"/>
    <property type="project" value="InterPro"/>
</dbReference>
<feature type="transmembrane region" description="Helical" evidence="5">
    <location>
        <begin position="151"/>
        <end position="173"/>
    </location>
</feature>
<dbReference type="Proteomes" id="UP000295221">
    <property type="component" value="Unassembled WGS sequence"/>
</dbReference>
<dbReference type="AlphaFoldDB" id="A0A4R2GDD7"/>
<evidence type="ECO:0000256" key="4">
    <source>
        <dbReference type="ARBA" id="ARBA00023136"/>
    </source>
</evidence>
<dbReference type="InterPro" id="IPR006153">
    <property type="entry name" value="Cation/H_exchanger_TM"/>
</dbReference>
<keyword evidence="3 5" id="KW-1133">Transmembrane helix</keyword>
<evidence type="ECO:0000256" key="5">
    <source>
        <dbReference type="SAM" id="Phobius"/>
    </source>
</evidence>
<evidence type="ECO:0000256" key="3">
    <source>
        <dbReference type="ARBA" id="ARBA00022989"/>
    </source>
</evidence>
<accession>A0A4R2GDD7</accession>
<dbReference type="OrthoDB" id="9790604at2"/>
<feature type="transmembrane region" description="Helical" evidence="5">
    <location>
        <begin position="84"/>
        <end position="105"/>
    </location>
</feature>
<feature type="transmembrane region" description="Helical" evidence="5">
    <location>
        <begin position="302"/>
        <end position="321"/>
    </location>
</feature>
<evidence type="ECO:0000256" key="2">
    <source>
        <dbReference type="ARBA" id="ARBA00022692"/>
    </source>
</evidence>
<gene>
    <name evidence="7" type="ORF">EV194_11323</name>
</gene>